<dbReference type="AlphaFoldDB" id="J3PEL4"/>
<reference evidence="2" key="3">
    <citation type="submission" date="2010-09" db="EMBL/GenBank/DDBJ databases">
        <title>Annotation of Gaeumannomyces graminis var. tritici R3-111a-1.</title>
        <authorList>
            <consortium name="The Broad Institute Genome Sequencing Platform"/>
            <person name="Ma L.-J."/>
            <person name="Dead R."/>
            <person name="Young S.K."/>
            <person name="Zeng Q."/>
            <person name="Gargeya S."/>
            <person name="Fitzgerald M."/>
            <person name="Haas B."/>
            <person name="Abouelleil A."/>
            <person name="Alvarado L."/>
            <person name="Arachchi H.M."/>
            <person name="Berlin A."/>
            <person name="Brown A."/>
            <person name="Chapman S.B."/>
            <person name="Chen Z."/>
            <person name="Dunbar C."/>
            <person name="Freedman E."/>
            <person name="Gearin G."/>
            <person name="Gellesch M."/>
            <person name="Goldberg J."/>
            <person name="Griggs A."/>
            <person name="Gujja S."/>
            <person name="Heiman D."/>
            <person name="Howarth C."/>
            <person name="Larson L."/>
            <person name="Lui A."/>
            <person name="MacDonald P.J.P."/>
            <person name="Mehta T."/>
            <person name="Montmayeur A."/>
            <person name="Murphy C."/>
            <person name="Neiman D."/>
            <person name="Pearson M."/>
            <person name="Priest M."/>
            <person name="Roberts A."/>
            <person name="Saif S."/>
            <person name="Shea T."/>
            <person name="Shenoy N."/>
            <person name="Sisk P."/>
            <person name="Stolte C."/>
            <person name="Sykes S."/>
            <person name="Yandava C."/>
            <person name="Wortman J."/>
            <person name="Nusbaum C."/>
            <person name="Birren B."/>
        </authorList>
    </citation>
    <scope>NUCLEOTIDE SEQUENCE</scope>
    <source>
        <strain evidence="2">R3-111a-1</strain>
    </source>
</reference>
<dbReference type="Proteomes" id="UP000006039">
    <property type="component" value="Unassembled WGS sequence"/>
</dbReference>
<feature type="region of interest" description="Disordered" evidence="1">
    <location>
        <begin position="1"/>
        <end position="88"/>
    </location>
</feature>
<dbReference type="HOGENOM" id="CLU_2469222_0_0_1"/>
<protein>
    <submittedName>
        <fullName evidence="2 3">Uncharacterized protein</fullName>
    </submittedName>
</protein>
<reference evidence="4" key="1">
    <citation type="submission" date="2010-07" db="EMBL/GenBank/DDBJ databases">
        <title>The genome sequence of Gaeumannomyces graminis var. tritici strain R3-111a-1.</title>
        <authorList>
            <consortium name="The Broad Institute Genome Sequencing Platform"/>
            <person name="Ma L.-J."/>
            <person name="Dead R."/>
            <person name="Young S."/>
            <person name="Zeng Q."/>
            <person name="Koehrsen M."/>
            <person name="Alvarado L."/>
            <person name="Berlin A."/>
            <person name="Chapman S.B."/>
            <person name="Chen Z."/>
            <person name="Freedman E."/>
            <person name="Gellesch M."/>
            <person name="Goldberg J."/>
            <person name="Griggs A."/>
            <person name="Gujja S."/>
            <person name="Heilman E.R."/>
            <person name="Heiman D."/>
            <person name="Hepburn T."/>
            <person name="Howarth C."/>
            <person name="Jen D."/>
            <person name="Larson L."/>
            <person name="Mehta T."/>
            <person name="Neiman D."/>
            <person name="Pearson M."/>
            <person name="Roberts A."/>
            <person name="Saif S."/>
            <person name="Shea T."/>
            <person name="Shenoy N."/>
            <person name="Sisk P."/>
            <person name="Stolte C."/>
            <person name="Sykes S."/>
            <person name="Walk T."/>
            <person name="White J."/>
            <person name="Yandava C."/>
            <person name="Haas B."/>
            <person name="Nusbaum C."/>
            <person name="Birren B."/>
        </authorList>
    </citation>
    <scope>NUCLEOTIDE SEQUENCE [LARGE SCALE GENOMIC DNA]</scope>
    <source>
        <strain evidence="4">R3-111a-1</strain>
    </source>
</reference>
<accession>J3PEL4</accession>
<dbReference type="EnsemblFungi" id="EJT70922">
    <property type="protein sequence ID" value="EJT70922"/>
    <property type="gene ID" value="GGTG_11945"/>
</dbReference>
<organism evidence="2">
    <name type="scientific">Gaeumannomyces tritici (strain R3-111a-1)</name>
    <name type="common">Wheat and barley take-all root rot fungus</name>
    <name type="synonym">Gaeumannomyces graminis var. tritici</name>
    <dbReference type="NCBI Taxonomy" id="644352"/>
    <lineage>
        <taxon>Eukaryota</taxon>
        <taxon>Fungi</taxon>
        <taxon>Dikarya</taxon>
        <taxon>Ascomycota</taxon>
        <taxon>Pezizomycotina</taxon>
        <taxon>Sordariomycetes</taxon>
        <taxon>Sordariomycetidae</taxon>
        <taxon>Magnaporthales</taxon>
        <taxon>Magnaporthaceae</taxon>
        <taxon>Gaeumannomyces</taxon>
    </lineage>
</organism>
<evidence type="ECO:0000256" key="1">
    <source>
        <dbReference type="SAM" id="MobiDB-lite"/>
    </source>
</evidence>
<gene>
    <name evidence="3" type="primary">20352403</name>
    <name evidence="2" type="ORF">GGTG_11945</name>
</gene>
<evidence type="ECO:0000313" key="3">
    <source>
        <dbReference type="EnsemblFungi" id="EJT70922"/>
    </source>
</evidence>
<feature type="compositionally biased region" description="Basic and acidic residues" evidence="1">
    <location>
        <begin position="74"/>
        <end position="88"/>
    </location>
</feature>
<dbReference type="GeneID" id="20352403"/>
<dbReference type="RefSeq" id="XP_009228100.1">
    <property type="nucleotide sequence ID" value="XM_009229836.1"/>
</dbReference>
<sequence>MSTPEPKYGDPNGPAVEGRGPEKRLGSAWQQQASPSSLPTPPKLSLRDFPSSDTSPALLKSRLSDKATSQSSTKEGKRGETRLSVLHD</sequence>
<evidence type="ECO:0000313" key="4">
    <source>
        <dbReference type="Proteomes" id="UP000006039"/>
    </source>
</evidence>
<name>J3PEL4_GAET3</name>
<reference evidence="3" key="5">
    <citation type="submission" date="2018-04" db="UniProtKB">
        <authorList>
            <consortium name="EnsemblFungi"/>
        </authorList>
    </citation>
    <scope>IDENTIFICATION</scope>
    <source>
        <strain evidence="3">R3-111a-1</strain>
    </source>
</reference>
<proteinExistence type="predicted"/>
<reference evidence="3" key="4">
    <citation type="journal article" date="2015" name="G3 (Bethesda)">
        <title>Genome sequences of three phytopathogenic species of the Magnaporthaceae family of fungi.</title>
        <authorList>
            <person name="Okagaki L.H."/>
            <person name="Nunes C.C."/>
            <person name="Sailsbery J."/>
            <person name="Clay B."/>
            <person name="Brown D."/>
            <person name="John T."/>
            <person name="Oh Y."/>
            <person name="Young N."/>
            <person name="Fitzgerald M."/>
            <person name="Haas B.J."/>
            <person name="Zeng Q."/>
            <person name="Young S."/>
            <person name="Adiconis X."/>
            <person name="Fan L."/>
            <person name="Levin J.Z."/>
            <person name="Mitchell T.K."/>
            <person name="Okubara P.A."/>
            <person name="Farman M.L."/>
            <person name="Kohn L.M."/>
            <person name="Birren B."/>
            <person name="Ma L.-J."/>
            <person name="Dean R.A."/>
        </authorList>
    </citation>
    <scope>NUCLEOTIDE SEQUENCE</scope>
    <source>
        <strain evidence="3">R3-111a-1</strain>
    </source>
</reference>
<evidence type="ECO:0000313" key="2">
    <source>
        <dbReference type="EMBL" id="EJT70922.1"/>
    </source>
</evidence>
<keyword evidence="4" id="KW-1185">Reference proteome</keyword>
<reference evidence="2" key="2">
    <citation type="submission" date="2010-07" db="EMBL/GenBank/DDBJ databases">
        <authorList>
            <consortium name="The Broad Institute Genome Sequencing Platform"/>
            <consortium name="Broad Institute Genome Sequencing Center for Infectious Disease"/>
            <person name="Ma L.-J."/>
            <person name="Dead R."/>
            <person name="Young S."/>
            <person name="Zeng Q."/>
            <person name="Koehrsen M."/>
            <person name="Alvarado L."/>
            <person name="Berlin A."/>
            <person name="Chapman S.B."/>
            <person name="Chen Z."/>
            <person name="Freedman E."/>
            <person name="Gellesch M."/>
            <person name="Goldberg J."/>
            <person name="Griggs A."/>
            <person name="Gujja S."/>
            <person name="Heilman E.R."/>
            <person name="Heiman D."/>
            <person name="Hepburn T."/>
            <person name="Howarth C."/>
            <person name="Jen D."/>
            <person name="Larson L."/>
            <person name="Mehta T."/>
            <person name="Neiman D."/>
            <person name="Pearson M."/>
            <person name="Roberts A."/>
            <person name="Saif S."/>
            <person name="Shea T."/>
            <person name="Shenoy N."/>
            <person name="Sisk P."/>
            <person name="Stolte C."/>
            <person name="Sykes S."/>
            <person name="Walk T."/>
            <person name="White J."/>
            <person name="Yandava C."/>
            <person name="Haas B."/>
            <person name="Nusbaum C."/>
            <person name="Birren B."/>
        </authorList>
    </citation>
    <scope>NUCLEOTIDE SEQUENCE</scope>
    <source>
        <strain evidence="2">R3-111a-1</strain>
    </source>
</reference>
<dbReference type="EMBL" id="GL385401">
    <property type="protein sequence ID" value="EJT70922.1"/>
    <property type="molecule type" value="Genomic_DNA"/>
</dbReference>
<dbReference type="VEuPathDB" id="FungiDB:GGTG_11945"/>